<proteinExistence type="predicted"/>
<gene>
    <name evidence="2" type="ORF">SAMN04487884_11481</name>
</gene>
<accession>A0A1H9TDV7</accession>
<dbReference type="OrthoDB" id="9888798at2"/>
<organism evidence="2 3">
    <name type="scientific">Butyrivibrio fibrisolvens</name>
    <dbReference type="NCBI Taxonomy" id="831"/>
    <lineage>
        <taxon>Bacteria</taxon>
        <taxon>Bacillati</taxon>
        <taxon>Bacillota</taxon>
        <taxon>Clostridia</taxon>
        <taxon>Lachnospirales</taxon>
        <taxon>Lachnospiraceae</taxon>
        <taxon>Butyrivibrio</taxon>
    </lineage>
</organism>
<keyword evidence="1" id="KW-0175">Coiled coil</keyword>
<sequence>MKNSKDSRSAADVLDQLRKEHFSFSQVNPDIFPDFQANDRSTMFLKAKWEKSDKAERVMILQSLLENEKAKQRRLEELIEEAQRCLDDDEKKIVNERKKHLRTLRYGRMPAIFIKDNDQKMEAAD</sequence>
<protein>
    <submittedName>
        <fullName evidence="2">Uncharacterized protein</fullName>
    </submittedName>
</protein>
<reference evidence="2 3" key="1">
    <citation type="submission" date="2016-10" db="EMBL/GenBank/DDBJ databases">
        <authorList>
            <person name="de Groot N.N."/>
        </authorList>
    </citation>
    <scope>NUCLEOTIDE SEQUENCE [LARGE SCALE GENOMIC DNA]</scope>
    <source>
        <strain evidence="2 3">AR40</strain>
    </source>
</reference>
<dbReference type="EMBL" id="FOGJ01000014">
    <property type="protein sequence ID" value="SER95009.1"/>
    <property type="molecule type" value="Genomic_DNA"/>
</dbReference>
<evidence type="ECO:0000313" key="3">
    <source>
        <dbReference type="Proteomes" id="UP000182584"/>
    </source>
</evidence>
<name>A0A1H9TDV7_BUTFI</name>
<dbReference type="Proteomes" id="UP000182584">
    <property type="component" value="Unassembled WGS sequence"/>
</dbReference>
<evidence type="ECO:0000313" key="2">
    <source>
        <dbReference type="EMBL" id="SER95009.1"/>
    </source>
</evidence>
<dbReference type="RefSeq" id="WP_074756549.1">
    <property type="nucleotide sequence ID" value="NZ_FOGJ01000014.1"/>
</dbReference>
<evidence type="ECO:0000256" key="1">
    <source>
        <dbReference type="SAM" id="Coils"/>
    </source>
</evidence>
<dbReference type="AlphaFoldDB" id="A0A1H9TDV7"/>
<feature type="coiled-coil region" evidence="1">
    <location>
        <begin position="58"/>
        <end position="99"/>
    </location>
</feature>